<keyword evidence="3 7" id="KW-0812">Transmembrane</keyword>
<dbReference type="EMBL" id="MIJF01000020">
    <property type="protein sequence ID" value="OEF99544.1"/>
    <property type="molecule type" value="Genomic_DNA"/>
</dbReference>
<evidence type="ECO:0000256" key="1">
    <source>
        <dbReference type="ARBA" id="ARBA00004651"/>
    </source>
</evidence>
<reference evidence="10 11" key="1">
    <citation type="submission" date="2016-09" db="EMBL/GenBank/DDBJ databases">
        <title>Draft genome sequence for the type strain of Vulcanibacillus modesticaldus BR, a strictly anaerobic, moderately thermophilic, and nitrate-reducing bacterium from deep sea-hydrothermal vents of the Mid-Atlantic Ridge.</title>
        <authorList>
            <person name="Abin C.A."/>
            <person name="Hollibaugh J.T."/>
        </authorList>
    </citation>
    <scope>NUCLEOTIDE SEQUENCE [LARGE SCALE GENOMIC DNA]</scope>
    <source>
        <strain evidence="10 11">BR</strain>
    </source>
</reference>
<evidence type="ECO:0000256" key="4">
    <source>
        <dbReference type="ARBA" id="ARBA00022989"/>
    </source>
</evidence>
<evidence type="ECO:0000256" key="3">
    <source>
        <dbReference type="ARBA" id="ARBA00022692"/>
    </source>
</evidence>
<evidence type="ECO:0000259" key="8">
    <source>
        <dbReference type="Pfam" id="PF02687"/>
    </source>
</evidence>
<feature type="transmembrane region" description="Helical" evidence="7">
    <location>
        <begin position="322"/>
        <end position="355"/>
    </location>
</feature>
<organism evidence="10 11">
    <name type="scientific">Vulcanibacillus modesticaldus</name>
    <dbReference type="NCBI Taxonomy" id="337097"/>
    <lineage>
        <taxon>Bacteria</taxon>
        <taxon>Bacillati</taxon>
        <taxon>Bacillota</taxon>
        <taxon>Bacilli</taxon>
        <taxon>Bacillales</taxon>
        <taxon>Bacillaceae</taxon>
        <taxon>Vulcanibacillus</taxon>
    </lineage>
</organism>
<dbReference type="PANTHER" id="PTHR30572">
    <property type="entry name" value="MEMBRANE COMPONENT OF TRANSPORTER-RELATED"/>
    <property type="match status" value="1"/>
</dbReference>
<dbReference type="GO" id="GO:0005886">
    <property type="term" value="C:plasma membrane"/>
    <property type="evidence" value="ECO:0007669"/>
    <property type="project" value="UniProtKB-SubCell"/>
</dbReference>
<dbReference type="AlphaFoldDB" id="A0A1D2YV07"/>
<dbReference type="GO" id="GO:0022857">
    <property type="term" value="F:transmembrane transporter activity"/>
    <property type="evidence" value="ECO:0007669"/>
    <property type="project" value="TreeGrafter"/>
</dbReference>
<evidence type="ECO:0000256" key="5">
    <source>
        <dbReference type="ARBA" id="ARBA00023136"/>
    </source>
</evidence>
<accession>A0A1D2YV07</accession>
<dbReference type="Proteomes" id="UP000243739">
    <property type="component" value="Unassembled WGS sequence"/>
</dbReference>
<evidence type="ECO:0000256" key="7">
    <source>
        <dbReference type="SAM" id="Phobius"/>
    </source>
</evidence>
<evidence type="ECO:0000256" key="2">
    <source>
        <dbReference type="ARBA" id="ARBA00022475"/>
    </source>
</evidence>
<gene>
    <name evidence="10" type="ORF">BHF71_08665</name>
</gene>
<keyword evidence="4 7" id="KW-1133">Transmembrane helix</keyword>
<evidence type="ECO:0000259" key="9">
    <source>
        <dbReference type="Pfam" id="PF12704"/>
    </source>
</evidence>
<keyword evidence="2" id="KW-1003">Cell membrane</keyword>
<dbReference type="STRING" id="337097.BHF71_08665"/>
<dbReference type="InterPro" id="IPR003838">
    <property type="entry name" value="ABC3_permease_C"/>
</dbReference>
<dbReference type="RefSeq" id="WP_069656603.1">
    <property type="nucleotide sequence ID" value="NZ_MIJF01000020.1"/>
</dbReference>
<sequence>MNLSEYFKLAVDSLRINKLRSFLTLIGIIVGVGSVIAVVMIAHSGQEGIIDAISQDGKNVFYIYNSEPNGVYGSRAALRINDISFLKRKLDQEVLISGYNIGRVEVRINKKQEYVDVQAVSASYKEITKNLDLISGRFYSESEERSRLKVIVINNVLADKYYDNAKSAVGKTIVLNNVPFKIIGVYKESTILGLGGKRLNSYLPLNLWNRMTDNMQEKIAGIQVKVISEEVNMQDIMKQTVSLLAEKHRVPKEQYITQSIEQTEKVVNSVFGFIKVIVGAIAGVSLFVGGVGVMNIMLVTVVERTQEIGIRKAIGAKPQDILYQFIIEALILTLFGGLIGAVLGVGTAYIITLLLKWEFVISWSIIGLSFVITTLIGLFFGIYPANKAANLDPIEALRYE</sequence>
<name>A0A1D2YV07_9BACI</name>
<feature type="transmembrane region" description="Helical" evidence="7">
    <location>
        <begin position="21"/>
        <end position="42"/>
    </location>
</feature>
<evidence type="ECO:0008006" key="12">
    <source>
        <dbReference type="Google" id="ProtNLM"/>
    </source>
</evidence>
<dbReference type="Pfam" id="PF12704">
    <property type="entry name" value="MacB_PCD"/>
    <property type="match status" value="1"/>
</dbReference>
<dbReference type="PANTHER" id="PTHR30572:SF4">
    <property type="entry name" value="ABC TRANSPORTER PERMEASE YTRF"/>
    <property type="match status" value="1"/>
</dbReference>
<dbReference type="InterPro" id="IPR025857">
    <property type="entry name" value="MacB_PCD"/>
</dbReference>
<evidence type="ECO:0000256" key="6">
    <source>
        <dbReference type="ARBA" id="ARBA00038076"/>
    </source>
</evidence>
<keyword evidence="11" id="KW-1185">Reference proteome</keyword>
<feature type="domain" description="ABC3 transporter permease C-terminal" evidence="8">
    <location>
        <begin position="280"/>
        <end position="393"/>
    </location>
</feature>
<evidence type="ECO:0000313" key="10">
    <source>
        <dbReference type="EMBL" id="OEF99544.1"/>
    </source>
</evidence>
<comment type="subcellular location">
    <subcellularLocation>
        <location evidence="1">Cell membrane</location>
        <topology evidence="1">Multi-pass membrane protein</topology>
    </subcellularLocation>
</comment>
<feature type="transmembrane region" description="Helical" evidence="7">
    <location>
        <begin position="276"/>
        <end position="301"/>
    </location>
</feature>
<keyword evidence="5 7" id="KW-0472">Membrane</keyword>
<comment type="caution">
    <text evidence="10">The sequence shown here is derived from an EMBL/GenBank/DDBJ whole genome shotgun (WGS) entry which is preliminary data.</text>
</comment>
<dbReference type="Pfam" id="PF02687">
    <property type="entry name" value="FtsX"/>
    <property type="match status" value="1"/>
</dbReference>
<proteinExistence type="inferred from homology"/>
<feature type="transmembrane region" description="Helical" evidence="7">
    <location>
        <begin position="361"/>
        <end position="383"/>
    </location>
</feature>
<feature type="domain" description="MacB-like periplasmic core" evidence="9">
    <location>
        <begin position="21"/>
        <end position="239"/>
    </location>
</feature>
<dbReference type="OrthoDB" id="9770036at2"/>
<protein>
    <recommendedName>
        <fullName evidence="12">ABC transporter permease</fullName>
    </recommendedName>
</protein>
<dbReference type="InterPro" id="IPR050250">
    <property type="entry name" value="Macrolide_Exporter_MacB"/>
</dbReference>
<evidence type="ECO:0000313" key="11">
    <source>
        <dbReference type="Proteomes" id="UP000243739"/>
    </source>
</evidence>
<comment type="similarity">
    <text evidence="6">Belongs to the ABC-4 integral membrane protein family.</text>
</comment>